<dbReference type="RefSeq" id="WP_304574681.1">
    <property type="nucleotide sequence ID" value="NZ_JAUQOO010000006.1"/>
</dbReference>
<name>A0ABT9CNF3_9PSED</name>
<evidence type="ECO:0000256" key="1">
    <source>
        <dbReference type="SAM" id="Phobius"/>
    </source>
</evidence>
<keyword evidence="1" id="KW-0812">Transmembrane</keyword>
<dbReference type="EMBL" id="JAUQOO010000006">
    <property type="protein sequence ID" value="MDO7927028.1"/>
    <property type="molecule type" value="Genomic_DNA"/>
</dbReference>
<dbReference type="Proteomes" id="UP001223016">
    <property type="component" value="Unassembled WGS sequence"/>
</dbReference>
<keyword evidence="1" id="KW-0472">Membrane</keyword>
<evidence type="ECO:0000313" key="2">
    <source>
        <dbReference type="EMBL" id="MDO7927028.1"/>
    </source>
</evidence>
<protein>
    <submittedName>
        <fullName evidence="2">Uncharacterized protein</fullName>
    </submittedName>
</protein>
<keyword evidence="1" id="KW-1133">Transmembrane helix</keyword>
<proteinExistence type="predicted"/>
<feature type="transmembrane region" description="Helical" evidence="1">
    <location>
        <begin position="60"/>
        <end position="78"/>
    </location>
</feature>
<feature type="transmembrane region" description="Helical" evidence="1">
    <location>
        <begin position="33"/>
        <end position="54"/>
    </location>
</feature>
<gene>
    <name evidence="2" type="ORF">Q6A51_09580</name>
</gene>
<reference evidence="2 3" key="1">
    <citation type="submission" date="2023-07" db="EMBL/GenBank/DDBJ databases">
        <title>Identification of four novel Pseudomonas species associated with bacterial leaf spot of cucurbits.</title>
        <authorList>
            <person name="Fullem K.R."/>
        </authorList>
    </citation>
    <scope>NUCLEOTIDE SEQUENCE [LARGE SCALE GENOMIC DNA]</scope>
    <source>
        <strain evidence="2 3">KFB 138</strain>
    </source>
</reference>
<evidence type="ECO:0000313" key="3">
    <source>
        <dbReference type="Proteomes" id="UP001223016"/>
    </source>
</evidence>
<accession>A0ABT9CNF3</accession>
<organism evidence="2 3">
    <name type="scientific">Pseudomonas serbiensis</name>
    <dbReference type="NCBI Taxonomy" id="3064350"/>
    <lineage>
        <taxon>Bacteria</taxon>
        <taxon>Pseudomonadati</taxon>
        <taxon>Pseudomonadota</taxon>
        <taxon>Gammaproteobacteria</taxon>
        <taxon>Pseudomonadales</taxon>
        <taxon>Pseudomonadaceae</taxon>
        <taxon>Pseudomonas</taxon>
    </lineage>
</organism>
<sequence length="93" mass="11087">MKVKKRSARSQRIREQQRVNLQRYWLNFYRTRYWAKVMGAGSMMVLMAGVSLFTKSMMPIYLMAPIVVVGLLMLTWFWRKRIGLVADEQNQPE</sequence>
<comment type="caution">
    <text evidence="2">The sequence shown here is derived from an EMBL/GenBank/DDBJ whole genome shotgun (WGS) entry which is preliminary data.</text>
</comment>
<keyword evidence="3" id="KW-1185">Reference proteome</keyword>